<evidence type="ECO:0000259" key="1">
    <source>
        <dbReference type="Pfam" id="PF00483"/>
    </source>
</evidence>
<dbReference type="Proteomes" id="UP001056035">
    <property type="component" value="Chromosome"/>
</dbReference>
<keyword evidence="3" id="KW-1185">Reference proteome</keyword>
<name>A0ABY5DPH7_9ACTN</name>
<dbReference type="SUPFAM" id="SSF53448">
    <property type="entry name" value="Nucleotide-diphospho-sugar transferases"/>
    <property type="match status" value="1"/>
</dbReference>
<dbReference type="Gene3D" id="3.90.550.10">
    <property type="entry name" value="Spore Coat Polysaccharide Biosynthesis Protein SpsA, Chain A"/>
    <property type="match status" value="1"/>
</dbReference>
<sequence>MHRGPVVILCGGRGTRLQEKTADIPKPLVEIGGRPIVWHVIQLYAVQGFTDFLLLTGYKGEQIAAFAQETSWPAGVTVTTVDTGLDTPTGGRIHAVADRLRAGRFWATYADGVADVDLAGLTSAHEGHGTLATMTVVRPELQFGVTEIADDGTVTGFHEKPRSEHWINGGFFVFEPGALDYLSASSVLEREPLEGLAGDGQLRAFRHTGFWDCMDTYKDAVTLNDLWAAGAPPWKLWDA</sequence>
<proteinExistence type="predicted"/>
<dbReference type="RefSeq" id="WP_254569432.1">
    <property type="nucleotide sequence ID" value="NZ_CP098502.1"/>
</dbReference>
<accession>A0ABY5DPH7</accession>
<dbReference type="InterPro" id="IPR029044">
    <property type="entry name" value="Nucleotide-diphossugar_trans"/>
</dbReference>
<organism evidence="2 3">
    <name type="scientific">Paraconexibacter antarcticus</name>
    <dbReference type="NCBI Taxonomy" id="2949664"/>
    <lineage>
        <taxon>Bacteria</taxon>
        <taxon>Bacillati</taxon>
        <taxon>Actinomycetota</taxon>
        <taxon>Thermoleophilia</taxon>
        <taxon>Solirubrobacterales</taxon>
        <taxon>Paraconexibacteraceae</taxon>
        <taxon>Paraconexibacter</taxon>
    </lineage>
</organism>
<gene>
    <name evidence="2" type="ORF">NBH00_15160</name>
</gene>
<dbReference type="PANTHER" id="PTHR47183:SF1">
    <property type="entry name" value="GLUCOSE-1-PHOSPHATE CYTIDYLYLTRANSFERASE"/>
    <property type="match status" value="1"/>
</dbReference>
<reference evidence="2 3" key="1">
    <citation type="submission" date="2022-06" db="EMBL/GenBank/DDBJ databases">
        <title>Paraconexibacter antarcticus.</title>
        <authorList>
            <person name="Kim C.S."/>
        </authorList>
    </citation>
    <scope>NUCLEOTIDE SEQUENCE [LARGE SCALE GENOMIC DNA]</scope>
    <source>
        <strain evidence="2 3">02-257</strain>
    </source>
</reference>
<dbReference type="PANTHER" id="PTHR47183">
    <property type="entry name" value="GLUCOSE-1-PHOSPHATE CYTIDYLYLTRANSFERASE-RELATED"/>
    <property type="match status" value="1"/>
</dbReference>
<evidence type="ECO:0000313" key="2">
    <source>
        <dbReference type="EMBL" id="UTI62697.1"/>
    </source>
</evidence>
<feature type="domain" description="Nucleotidyl transferase" evidence="1">
    <location>
        <begin position="7"/>
        <end position="190"/>
    </location>
</feature>
<dbReference type="InterPro" id="IPR013446">
    <property type="entry name" value="G1P_cyt_trans-like"/>
</dbReference>
<dbReference type="InterPro" id="IPR005835">
    <property type="entry name" value="NTP_transferase_dom"/>
</dbReference>
<evidence type="ECO:0000313" key="3">
    <source>
        <dbReference type="Proteomes" id="UP001056035"/>
    </source>
</evidence>
<dbReference type="Pfam" id="PF00483">
    <property type="entry name" value="NTP_transferase"/>
    <property type="match status" value="1"/>
</dbReference>
<protein>
    <submittedName>
        <fullName evidence="2">Sugar phosphate nucleotidyltransferase</fullName>
    </submittedName>
</protein>
<dbReference type="EMBL" id="CP098502">
    <property type="protein sequence ID" value="UTI62697.1"/>
    <property type="molecule type" value="Genomic_DNA"/>
</dbReference>